<gene>
    <name evidence="1" type="ORF">G5A72_12110</name>
</gene>
<dbReference type="Proteomes" id="UP001644750">
    <property type="component" value="Unassembled WGS sequence"/>
</dbReference>
<protein>
    <submittedName>
        <fullName evidence="1">Uncharacterized protein</fullName>
    </submittedName>
</protein>
<reference evidence="1 2" key="1">
    <citation type="journal article" date="2020" name="Cell Host Microbe">
        <title>Functional and Genomic Variation between Human-Derived Isolates of Lachnospiraceae Reveals Inter- and Intra-Species Diversity.</title>
        <authorList>
            <person name="Sorbara M.T."/>
            <person name="Littmann E.R."/>
            <person name="Fontana E."/>
            <person name="Moody T.U."/>
            <person name="Kohout C.E."/>
            <person name="Gjonbalaj M."/>
            <person name="Eaton V."/>
            <person name="Seok R."/>
            <person name="Leiner I.M."/>
            <person name="Pamer E.G."/>
        </authorList>
    </citation>
    <scope>NUCLEOTIDE SEQUENCE [LARGE SCALE GENOMIC DNA]</scope>
    <source>
        <strain evidence="1 2">MSK.14.57</strain>
    </source>
</reference>
<proteinExistence type="predicted"/>
<sequence length="493" mass="57879">MDNKIIISKSKLIKSLNFSESNRLILGTSGEGQPIHWKREMIMDEYANIGAAKISDNDKWIVINSDSNELTFVPKDKNDTELVICKNVCLKKDGEDTHVLLIFQKSGELLSKARKYIKSNNDRFYNLALDLRPGVKEQINQESDVEVQQLIDKILQVESEEELSLYDRIIARLLQSIILYFLETGKNDGLAIRILDTLLIKDVDVMNLAFIGFKNDSEAMKQWNVLTETLDRHMLKSIWDNATKYALEYMIKNVMKLEQYKKEHTVLYITGSEMSSDLYMWLCTIMTIDKFIQAWEDCPNYSEYHEYLRERFSKRKKSDPLSCFLKAENIRIEHIVFADQMKNAYRHVSEQTVNKLIKDMKDTILEDLLDDWIIWKVCDFENYKGIANAKYSCKKIGFSKYIASIRKENLQEKQKRIANMISIKEEKKIRESADTFNQYVGCEDILLIRASVPSFYMCYYVQELKQHEMIVEAKPDFFNSLYCIDIYIKIKKD</sequence>
<comment type="caution">
    <text evidence="1">The sequence shown here is derived from an EMBL/GenBank/DDBJ whole genome shotgun (WGS) entry which is preliminary data.</text>
</comment>
<organism evidence="1 2">
    <name type="scientific">Anaerostipes hadrus</name>
    <dbReference type="NCBI Taxonomy" id="649756"/>
    <lineage>
        <taxon>Bacteria</taxon>
        <taxon>Bacillati</taxon>
        <taxon>Bacillota</taxon>
        <taxon>Clostridia</taxon>
        <taxon>Lachnospirales</taxon>
        <taxon>Lachnospiraceae</taxon>
        <taxon>Anaerostipes</taxon>
    </lineage>
</organism>
<evidence type="ECO:0000313" key="2">
    <source>
        <dbReference type="Proteomes" id="UP001644750"/>
    </source>
</evidence>
<dbReference type="RefSeq" id="WP_173726023.1">
    <property type="nucleotide sequence ID" value="NZ_JAAIQB010000024.1"/>
</dbReference>
<accession>A0ABX2HZX7</accession>
<keyword evidence="2" id="KW-1185">Reference proteome</keyword>
<evidence type="ECO:0000313" key="1">
    <source>
        <dbReference type="EMBL" id="NSJ80311.1"/>
    </source>
</evidence>
<name>A0ABX2HZX7_ANAHA</name>
<dbReference type="EMBL" id="JAAITB010000028">
    <property type="protein sequence ID" value="NSJ80311.1"/>
    <property type="molecule type" value="Genomic_DNA"/>
</dbReference>